<keyword evidence="9 10" id="KW-0472">Membrane</keyword>
<keyword evidence="2 10" id="KW-0597">Phosphoprotein</keyword>
<evidence type="ECO:0000256" key="2">
    <source>
        <dbReference type="ARBA" id="ARBA00022553"/>
    </source>
</evidence>
<evidence type="ECO:0000256" key="3">
    <source>
        <dbReference type="ARBA" id="ARBA00022630"/>
    </source>
</evidence>
<keyword evidence="8 10" id="KW-1133">Transmembrane helix</keyword>
<keyword evidence="6 10" id="KW-1278">Translocase</keyword>
<feature type="transmembrane region" description="Helical" evidence="10">
    <location>
        <begin position="261"/>
        <end position="279"/>
    </location>
</feature>
<dbReference type="NCBIfam" id="TIGR01946">
    <property type="entry name" value="rnfD"/>
    <property type="match status" value="1"/>
</dbReference>
<dbReference type="HAMAP" id="MF_00462">
    <property type="entry name" value="RsxD_RnfD"/>
    <property type="match status" value="1"/>
</dbReference>
<dbReference type="GO" id="GO:0055085">
    <property type="term" value="P:transmembrane transport"/>
    <property type="evidence" value="ECO:0007669"/>
    <property type="project" value="InterPro"/>
</dbReference>
<evidence type="ECO:0000256" key="7">
    <source>
        <dbReference type="ARBA" id="ARBA00022982"/>
    </source>
</evidence>
<accession>A0A6G7VER5</accession>
<proteinExistence type="inferred from homology"/>
<evidence type="ECO:0000256" key="8">
    <source>
        <dbReference type="ARBA" id="ARBA00022989"/>
    </source>
</evidence>
<feature type="transmembrane region" description="Helical" evidence="10">
    <location>
        <begin position="126"/>
        <end position="144"/>
    </location>
</feature>
<protein>
    <recommendedName>
        <fullName evidence="10">Ion-translocating oxidoreductase complex subunit D</fullName>
        <ecNumber evidence="10">7.-.-.-</ecNumber>
    </recommendedName>
    <alternativeName>
        <fullName evidence="10">Rnf electron transport complex subunit D</fullName>
    </alternativeName>
</protein>
<name>A0A6G7VER5_9GAMM</name>
<gene>
    <name evidence="10" type="primary">rnfD</name>
    <name evidence="11" type="ORF">GWK36_11150</name>
</gene>
<keyword evidence="10" id="KW-0997">Cell inner membrane</keyword>
<dbReference type="RefSeq" id="WP_166271199.1">
    <property type="nucleotide sequence ID" value="NZ_CP048029.1"/>
</dbReference>
<feature type="modified residue" description="FMN phosphoryl threonine" evidence="10">
    <location>
        <position position="186"/>
    </location>
</feature>
<dbReference type="GO" id="GO:0005886">
    <property type="term" value="C:plasma membrane"/>
    <property type="evidence" value="ECO:0007669"/>
    <property type="project" value="UniProtKB-SubCell"/>
</dbReference>
<feature type="transmembrane region" description="Helical" evidence="10">
    <location>
        <begin position="96"/>
        <end position="114"/>
    </location>
</feature>
<comment type="similarity">
    <text evidence="10">Belongs to the NqrB/RnfD family.</text>
</comment>
<keyword evidence="5 10" id="KW-0812">Transmembrane</keyword>
<organism evidence="11 12">
    <name type="scientific">Caldichromatium japonicum</name>
    <dbReference type="NCBI Taxonomy" id="2699430"/>
    <lineage>
        <taxon>Bacteria</taxon>
        <taxon>Pseudomonadati</taxon>
        <taxon>Pseudomonadota</taxon>
        <taxon>Gammaproteobacteria</taxon>
        <taxon>Chromatiales</taxon>
        <taxon>Chromatiaceae</taxon>
        <taxon>Caldichromatium</taxon>
    </lineage>
</organism>
<evidence type="ECO:0000313" key="11">
    <source>
        <dbReference type="EMBL" id="QIK38442.1"/>
    </source>
</evidence>
<comment type="cofactor">
    <cofactor evidence="10">
        <name>FMN</name>
        <dbReference type="ChEBI" id="CHEBI:58210"/>
    </cofactor>
</comment>
<keyword evidence="1 10" id="KW-0813">Transport</keyword>
<evidence type="ECO:0000256" key="1">
    <source>
        <dbReference type="ARBA" id="ARBA00022448"/>
    </source>
</evidence>
<evidence type="ECO:0000313" key="12">
    <source>
        <dbReference type="Proteomes" id="UP000502699"/>
    </source>
</evidence>
<keyword evidence="3 10" id="KW-0285">Flavoprotein</keyword>
<dbReference type="Pfam" id="PF03116">
    <property type="entry name" value="NQR2_RnfD_RnfE"/>
    <property type="match status" value="1"/>
</dbReference>
<evidence type="ECO:0000256" key="9">
    <source>
        <dbReference type="ARBA" id="ARBA00023136"/>
    </source>
</evidence>
<dbReference type="EC" id="7.-.-.-" evidence="10"/>
<dbReference type="InterPro" id="IPR011303">
    <property type="entry name" value="RnfD_bac"/>
</dbReference>
<feature type="transmembrane region" description="Helical" evidence="10">
    <location>
        <begin position="203"/>
        <end position="228"/>
    </location>
</feature>
<keyword evidence="7 10" id="KW-0249">Electron transport</keyword>
<comment type="function">
    <text evidence="10">Part of a membrane-bound complex that couples electron transfer with translocation of ions across the membrane.</text>
</comment>
<dbReference type="PANTHER" id="PTHR30578:SF0">
    <property type="entry name" value="ION-TRANSLOCATING OXIDOREDUCTASE COMPLEX SUBUNIT D"/>
    <property type="match status" value="1"/>
</dbReference>
<feature type="transmembrane region" description="Helical" evidence="10">
    <location>
        <begin position="291"/>
        <end position="310"/>
    </location>
</feature>
<dbReference type="EMBL" id="CP048029">
    <property type="protein sequence ID" value="QIK38442.1"/>
    <property type="molecule type" value="Genomic_DNA"/>
</dbReference>
<comment type="subunit">
    <text evidence="10">The complex is composed of six subunits: RnfA, RnfB, RnfC, RnfD, RnfE and RnfG.</text>
</comment>
<evidence type="ECO:0000256" key="10">
    <source>
        <dbReference type="HAMAP-Rule" id="MF_00462"/>
    </source>
</evidence>
<keyword evidence="4 10" id="KW-0288">FMN</keyword>
<evidence type="ECO:0000256" key="4">
    <source>
        <dbReference type="ARBA" id="ARBA00022643"/>
    </source>
</evidence>
<evidence type="ECO:0000256" key="5">
    <source>
        <dbReference type="ARBA" id="ARBA00022692"/>
    </source>
</evidence>
<dbReference type="GO" id="GO:0022900">
    <property type="term" value="P:electron transport chain"/>
    <property type="evidence" value="ECO:0007669"/>
    <property type="project" value="UniProtKB-UniRule"/>
</dbReference>
<keyword evidence="12" id="KW-1185">Reference proteome</keyword>
<dbReference type="AlphaFoldDB" id="A0A6G7VER5"/>
<dbReference type="KEGG" id="cjap:GWK36_11150"/>
<comment type="subcellular location">
    <subcellularLocation>
        <location evidence="10">Cell inner membrane</location>
        <topology evidence="10">Multi-pass membrane protein</topology>
    </subcellularLocation>
</comment>
<dbReference type="PANTHER" id="PTHR30578">
    <property type="entry name" value="ELECTRON TRANSPORT COMPLEX PROTEIN RNFD"/>
    <property type="match status" value="1"/>
</dbReference>
<dbReference type="InterPro" id="IPR004338">
    <property type="entry name" value="NqrB/RnfD"/>
</dbReference>
<dbReference type="Proteomes" id="UP000502699">
    <property type="component" value="Chromosome"/>
</dbReference>
<sequence length="349" mass="37429">MANRGIAIRTSPHLNRVLTVEQIMRGVILALLPIAGWSVWQFGLSALLLLVTTTAVSVLTEWALARAAGKGNSLRDGSVIITGILLALTLPPGFPLWMAAVAAFIGVALGKWLFGGLGYNVMNPALIGRAFVQAAFPTAITTWTPPFAPGRFVEPIPSTLTPPFMQPIPVDQWVAGLGFDGWSGATPLALQRFQHVETPVWDLFAGTVTGSAGETSALLILLCGLWLAWQRMLDWRIPVSVMAGAILSALPFWLIDPTLYPSPWFVLCAGGLMLGAWFMASDMVASPVTTWGVVIYGLLIGILTVIIRLFGGLVEGVMYAILLANALGPLISDWTQPRVYGAKQSRQGR</sequence>
<keyword evidence="10" id="KW-1003">Cell membrane</keyword>
<reference evidence="12" key="1">
    <citation type="submission" date="2020-01" db="EMBL/GenBank/DDBJ databases">
        <title>Caldichromatium gen. nov., sp. nov., a thermophilic purple sulfur bacterium member of the family Chromatiaceae isolated from Nakabusa hot spring, Japan.</title>
        <authorList>
            <person name="Saini M.K."/>
            <person name="Hanada S."/>
            <person name="Tank M."/>
        </authorList>
    </citation>
    <scope>NUCLEOTIDE SEQUENCE [LARGE SCALE GENOMIC DNA]</scope>
    <source>
        <strain evidence="12">No.7</strain>
    </source>
</reference>
<feature type="transmembrane region" description="Helical" evidence="10">
    <location>
        <begin position="23"/>
        <end position="40"/>
    </location>
</feature>
<evidence type="ECO:0000256" key="6">
    <source>
        <dbReference type="ARBA" id="ARBA00022967"/>
    </source>
</evidence>
<feature type="transmembrane region" description="Helical" evidence="10">
    <location>
        <begin position="235"/>
        <end position="255"/>
    </location>
</feature>